<evidence type="ECO:0000313" key="2">
    <source>
        <dbReference type="Proteomes" id="UP000230108"/>
    </source>
</evidence>
<organism evidence="1 2">
    <name type="scientific">Candidatus Roizmanbacteria bacterium CG_4_10_14_0_8_um_filter_39_9</name>
    <dbReference type="NCBI Taxonomy" id="1974829"/>
    <lineage>
        <taxon>Bacteria</taxon>
        <taxon>Candidatus Roizmaniibacteriota</taxon>
    </lineage>
</organism>
<dbReference type="EMBL" id="PFLF01000105">
    <property type="protein sequence ID" value="PIY68627.1"/>
    <property type="molecule type" value="Genomic_DNA"/>
</dbReference>
<dbReference type="AlphaFoldDB" id="A0A2M7QCH0"/>
<sequence>MKTIADVLKTFNPLEDKYISREFQTFGVHLAEKLQDEPRKSLYMKLAKTIPRPILEQALRFVVDSHAKRKGALFMWKLKEMGVFKKKSQK</sequence>
<protein>
    <submittedName>
        <fullName evidence="1">Uncharacterized protein</fullName>
    </submittedName>
</protein>
<name>A0A2M7QCH0_9BACT</name>
<gene>
    <name evidence="1" type="ORF">COY90_04935</name>
</gene>
<comment type="caution">
    <text evidence="1">The sequence shown here is derived from an EMBL/GenBank/DDBJ whole genome shotgun (WGS) entry which is preliminary data.</text>
</comment>
<reference evidence="2" key="1">
    <citation type="submission" date="2017-09" db="EMBL/GenBank/DDBJ databases">
        <title>Depth-based differentiation of microbial function through sediment-hosted aquifers and enrichment of novel symbionts in the deep terrestrial subsurface.</title>
        <authorList>
            <person name="Probst A.J."/>
            <person name="Ladd B."/>
            <person name="Jarett J.K."/>
            <person name="Geller-Mcgrath D.E."/>
            <person name="Sieber C.M.K."/>
            <person name="Emerson J.B."/>
            <person name="Anantharaman K."/>
            <person name="Thomas B.C."/>
            <person name="Malmstrom R."/>
            <person name="Stieglmeier M."/>
            <person name="Klingl A."/>
            <person name="Woyke T."/>
            <person name="Ryan C.M."/>
            <person name="Banfield J.F."/>
        </authorList>
    </citation>
    <scope>NUCLEOTIDE SEQUENCE [LARGE SCALE GENOMIC DNA]</scope>
</reference>
<accession>A0A2M7QCH0</accession>
<evidence type="ECO:0000313" key="1">
    <source>
        <dbReference type="EMBL" id="PIY68627.1"/>
    </source>
</evidence>
<dbReference type="Proteomes" id="UP000230108">
    <property type="component" value="Unassembled WGS sequence"/>
</dbReference>
<proteinExistence type="predicted"/>